<evidence type="ECO:0000256" key="2">
    <source>
        <dbReference type="SAM" id="MobiDB-lite"/>
    </source>
</evidence>
<keyword evidence="1" id="KW-0175">Coiled coil</keyword>
<gene>
    <name evidence="3" type="ORF">PTSG_07070</name>
</gene>
<accession>F2UDZ0</accession>
<dbReference type="Gene3D" id="1.10.287.1490">
    <property type="match status" value="1"/>
</dbReference>
<protein>
    <submittedName>
        <fullName evidence="3">Uncharacterized protein</fullName>
    </submittedName>
</protein>
<evidence type="ECO:0000313" key="4">
    <source>
        <dbReference type="Proteomes" id="UP000007799"/>
    </source>
</evidence>
<dbReference type="OrthoDB" id="10645602at2759"/>
<dbReference type="AlphaFoldDB" id="F2UDZ0"/>
<proteinExistence type="predicted"/>
<dbReference type="KEGG" id="sre:PTSG_07070"/>
<dbReference type="OMA" id="CHRISLA"/>
<feature type="coiled-coil region" evidence="1">
    <location>
        <begin position="724"/>
        <end position="751"/>
    </location>
</feature>
<dbReference type="RefSeq" id="XP_004992485.1">
    <property type="nucleotide sequence ID" value="XM_004992428.1"/>
</dbReference>
<name>F2UDZ0_SALR5</name>
<keyword evidence="4" id="KW-1185">Reference proteome</keyword>
<evidence type="ECO:0000313" key="3">
    <source>
        <dbReference type="EMBL" id="EGD74840.1"/>
    </source>
</evidence>
<feature type="coiled-coil region" evidence="1">
    <location>
        <begin position="781"/>
        <end position="808"/>
    </location>
</feature>
<sequence length="1013" mass="114730">MQTHPFVVGNAPRQTKKRFHSQLARQLPSDSPLVIKHIASNNTNQSRHTRTHAHTYAHTLLHTLLHTPTYTHLRTHGYHTHRYRRTGTQSSSAQMGDYYRGRPMRSSAMDPRMARGGVAGGGVGGYQSLDRARMMSSFEYRNRQHQQQAGPGVGMGMGVGGGYMGGGMGGRQYSGHMDDGMGPAPPTRQGSDSASERYTRLLERDIETLREELRAAREKAENPELLRELRDAQEALRHEKQIVGDLERQVAAGETTAAQLTHLQQECDQLRQEYREQQLELTHMQRDLSHAQDAAAAAESREERLKGELERVREDANARDQRISELQHENLQLKRQSDRNKEAAGLQHSREVSGLQMEVSSLQQRVASREHELKSREHTIETLQNQLKKEVERSRETQGEYEKTVAQLRQAREELERTLRSTVQDNEAKDATLGSKEDLISTLEEQKADMQAHMDEQRSTIASLRDDITALTAAQAEKDEEIEKLTGQVSSLETQVLTADELRQAEEERVERQRKLYDELAEILQATEGQRQSGMVSSKAREVVAARDALEADLQALRKEFAVVQRESNAKDTTIAQMERAAERNAAERERMDGEATSLREELLARTRELKDATIAQESLTREARLQEERIGRYDDIIAEKDKQIEALNRRLDDVRVDGDSKADDMRATISRAEELHQREVSRLKAEVANLKETNRTDRYYADVCHRISLALSLDTDVTASAHAENLYQAIEALKRRADVAEMNAANALNSQSVNIWSASRPATSHALSADHLDYGRMRGERSMRIRMDELEEDAANARIEFEGFKREVARMVHCKHAHDDEAILDTLRAALKERTHKPTSPSERRRGGRKRADSDNESHEREMKKLKRKLSAALKTIESQEIWITAMEKKLKHAKGSTSSLQDEEIRSLQAEVAHWKNQAITSRPATAHVSTSSLSPSAGMLGPNDILAFKNTISELEARLQKHIDFRAKVIRALRMPVISATDEEILNAIDNAVRASASKRREEFGQRTIF</sequence>
<feature type="compositionally biased region" description="Basic and acidic residues" evidence="2">
    <location>
        <begin position="843"/>
        <end position="864"/>
    </location>
</feature>
<dbReference type="STRING" id="946362.F2UDZ0"/>
<feature type="region of interest" description="Disordered" evidence="2">
    <location>
        <begin position="832"/>
        <end position="865"/>
    </location>
</feature>
<feature type="coiled-coil region" evidence="1">
    <location>
        <begin position="373"/>
        <end position="694"/>
    </location>
</feature>
<dbReference type="InParanoid" id="F2UDZ0"/>
<dbReference type="Proteomes" id="UP000007799">
    <property type="component" value="Unassembled WGS sequence"/>
</dbReference>
<feature type="coiled-coil region" evidence="1">
    <location>
        <begin position="199"/>
        <end position="343"/>
    </location>
</feature>
<dbReference type="GeneID" id="16073052"/>
<dbReference type="EMBL" id="GL832970">
    <property type="protein sequence ID" value="EGD74840.1"/>
    <property type="molecule type" value="Genomic_DNA"/>
</dbReference>
<organism evidence="4">
    <name type="scientific">Salpingoeca rosetta (strain ATCC 50818 / BSB-021)</name>
    <dbReference type="NCBI Taxonomy" id="946362"/>
    <lineage>
        <taxon>Eukaryota</taxon>
        <taxon>Choanoflagellata</taxon>
        <taxon>Craspedida</taxon>
        <taxon>Salpingoecidae</taxon>
        <taxon>Salpingoeca</taxon>
    </lineage>
</organism>
<evidence type="ECO:0000256" key="1">
    <source>
        <dbReference type="SAM" id="Coils"/>
    </source>
</evidence>
<dbReference type="eggNOG" id="ENOG502SC5D">
    <property type="taxonomic scope" value="Eukaryota"/>
</dbReference>
<reference evidence="3" key="1">
    <citation type="submission" date="2009-08" db="EMBL/GenBank/DDBJ databases">
        <title>Annotation of Salpingoeca rosetta.</title>
        <authorList>
            <consortium name="The Broad Institute Genome Sequencing Platform"/>
            <person name="Russ C."/>
            <person name="Cuomo C."/>
            <person name="Burger G."/>
            <person name="Gray M.W."/>
            <person name="Holland P.W.H."/>
            <person name="King N."/>
            <person name="Lang F.B.F."/>
            <person name="Roger A.J."/>
            <person name="Ruiz-Trillo I."/>
            <person name="Young S.K."/>
            <person name="Zeng Q."/>
            <person name="Gargeya S."/>
            <person name="Alvarado L."/>
            <person name="Berlin A."/>
            <person name="Chapman S.B."/>
            <person name="Chen Z."/>
            <person name="Freedman E."/>
            <person name="Gellesch M."/>
            <person name="Goldberg J."/>
            <person name="Griggs A."/>
            <person name="Gujja S."/>
            <person name="Heilman E."/>
            <person name="Heiman D."/>
            <person name="Howarth C."/>
            <person name="Mehta T."/>
            <person name="Neiman D."/>
            <person name="Pearson M."/>
            <person name="Roberts A."/>
            <person name="Saif S."/>
            <person name="Shea T."/>
            <person name="Shenoy N."/>
            <person name="Sisk P."/>
            <person name="Stolte C."/>
            <person name="Sykes S."/>
            <person name="White J."/>
            <person name="Yandava C."/>
            <person name="Haas B."/>
            <person name="Nusbaum C."/>
            <person name="Birren B."/>
        </authorList>
    </citation>
    <scope>NUCLEOTIDE SEQUENCE [LARGE SCALE GENOMIC DNA]</scope>
    <source>
        <strain evidence="3">ATCC 50818</strain>
    </source>
</reference>